<keyword evidence="2" id="KW-1185">Reference proteome</keyword>
<gene>
    <name evidence="1" type="ORF">Vadar_020318</name>
</gene>
<reference evidence="1 2" key="1">
    <citation type="journal article" date="2021" name="Hortic Res">
        <title>High-quality reference genome and annotation aids understanding of berry development for evergreen blueberry (Vaccinium darrowii).</title>
        <authorList>
            <person name="Yu J."/>
            <person name="Hulse-Kemp A.M."/>
            <person name="Babiker E."/>
            <person name="Staton M."/>
        </authorList>
    </citation>
    <scope>NUCLEOTIDE SEQUENCE [LARGE SCALE GENOMIC DNA]</scope>
    <source>
        <strain evidence="2">cv. NJ 8807/NJ 8810</strain>
        <tissue evidence="1">Young leaf</tissue>
    </source>
</reference>
<accession>A0ACB7XBR7</accession>
<organism evidence="1 2">
    <name type="scientific">Vaccinium darrowii</name>
    <dbReference type="NCBI Taxonomy" id="229202"/>
    <lineage>
        <taxon>Eukaryota</taxon>
        <taxon>Viridiplantae</taxon>
        <taxon>Streptophyta</taxon>
        <taxon>Embryophyta</taxon>
        <taxon>Tracheophyta</taxon>
        <taxon>Spermatophyta</taxon>
        <taxon>Magnoliopsida</taxon>
        <taxon>eudicotyledons</taxon>
        <taxon>Gunneridae</taxon>
        <taxon>Pentapetalae</taxon>
        <taxon>asterids</taxon>
        <taxon>Ericales</taxon>
        <taxon>Ericaceae</taxon>
        <taxon>Vaccinioideae</taxon>
        <taxon>Vaccinieae</taxon>
        <taxon>Vaccinium</taxon>
    </lineage>
</organism>
<dbReference type="Proteomes" id="UP000828048">
    <property type="component" value="Chromosome 6"/>
</dbReference>
<dbReference type="EMBL" id="CM037156">
    <property type="protein sequence ID" value="KAH7837975.1"/>
    <property type="molecule type" value="Genomic_DNA"/>
</dbReference>
<evidence type="ECO:0000313" key="1">
    <source>
        <dbReference type="EMBL" id="KAH7837975.1"/>
    </source>
</evidence>
<comment type="caution">
    <text evidence="1">The sequence shown here is derived from an EMBL/GenBank/DDBJ whole genome shotgun (WGS) entry which is preliminary data.</text>
</comment>
<name>A0ACB7XBR7_9ERIC</name>
<sequence length="800" mass="90117">MDSIGVSRLDDETFLRGFDRSPSVSDTYLFSQDSPDLSFLNIPSLPPNPVHHADPTNFGASSNLNSEMNSGDDNEFSDTVLKYLNEILTEENVEENLSVVHDPLVLQAAENSFYEVLGNKYPSSPYQSTPYIDQNVQSPDDSSCGISSESQTNISSNASNSSESRTNSSSNASNLTDLHFVSDSETQPAENFSQTTLQSGSQLHLSSSNSFINGFHGPEDTPSISHLVSNIFSDSHSIFQFKRGMEEASKFLPRGNPLLIGLEKPEVPPVSRQVPSQAVDKDERDNDVLGRKNHDREDSDIEDERSSKQSASCVDEAELSEMFDRVLLNTEIKVEPPPCCAVYEELHTQNGQSNGSNLGKTHGKKRCNKEEFDLRTLLISCAQSVAADDRRSADEQLKKIRQHASPYGDGSQRLAHIFANALEARLAGTGSQIYKALASKQISAADMLKVHQLYISASPFKKIAIFYANLKILEVAEKAKKLHIIDFGILFGFQWPIFIQRLSTRPGGPPKLRITGIDFPLPGFRPADRVEQTGRRLAKYCERFNVPFEYNAIAQNWQTIQIEDLKIENDEMLVVNSLFRFRNLLDDTVAENGPRDAVLKFIRKINPTIFLHAVVNGSHGTPFFLTRFKEAIFHYSALFDMFDAHIPREDQERLMFEREYFGREIMSAVACEGLERLERPETYKQWQKIATGCYRGGRVGLFMQALVGYLHRSLKVFGTQKLLMKITWGVDSCHHEKKKLLSCGSSDNAQLMTRLLRSRDTDRTKEPIKAKRKTRKKRIRSLCRKHIVTWGYACTILSLI</sequence>
<evidence type="ECO:0000313" key="2">
    <source>
        <dbReference type="Proteomes" id="UP000828048"/>
    </source>
</evidence>
<proteinExistence type="predicted"/>
<protein>
    <submittedName>
        <fullName evidence="1">Uncharacterized protein</fullName>
    </submittedName>
</protein>